<name>A0ABW5ZE55_9FLAO</name>
<dbReference type="RefSeq" id="WP_379809535.1">
    <property type="nucleotide sequence ID" value="NZ_JBHUOL010000025.1"/>
</dbReference>
<proteinExistence type="predicted"/>
<dbReference type="Proteomes" id="UP001597549">
    <property type="component" value="Unassembled WGS sequence"/>
</dbReference>
<dbReference type="EMBL" id="JBHUOL010000025">
    <property type="protein sequence ID" value="MFD2910238.1"/>
    <property type="molecule type" value="Genomic_DNA"/>
</dbReference>
<gene>
    <name evidence="1" type="ORF">ACFSX9_16020</name>
</gene>
<evidence type="ECO:0000313" key="2">
    <source>
        <dbReference type="Proteomes" id="UP001597549"/>
    </source>
</evidence>
<protein>
    <submittedName>
        <fullName evidence="1">Uncharacterized protein</fullName>
    </submittedName>
</protein>
<sequence>MRILKNLKEYNKTVLLNSFPNELQNDVEIVIEFLNDEKLEIHPNLENPFFVNSKIIIIPYRIYSNESTKNIETNLTEKQITILNCLYLTHNNGYLRQQKLEQLRENFEDFVIPYKMKVLSEYVIEIISEVESQINEKTIGSFLKFIDENPQYWNLVKSRIISYWGEYYKHSCKLKDYIGYKIIKKIELELKR</sequence>
<organism evidence="1 2">
    <name type="scientific">Flavobacterium ardleyense</name>
    <dbReference type="NCBI Taxonomy" id="2038737"/>
    <lineage>
        <taxon>Bacteria</taxon>
        <taxon>Pseudomonadati</taxon>
        <taxon>Bacteroidota</taxon>
        <taxon>Flavobacteriia</taxon>
        <taxon>Flavobacteriales</taxon>
        <taxon>Flavobacteriaceae</taxon>
        <taxon>Flavobacterium</taxon>
    </lineage>
</organism>
<keyword evidence="2" id="KW-1185">Reference proteome</keyword>
<comment type="caution">
    <text evidence="1">The sequence shown here is derived from an EMBL/GenBank/DDBJ whole genome shotgun (WGS) entry which is preliminary data.</text>
</comment>
<reference evidence="2" key="1">
    <citation type="journal article" date="2019" name="Int. J. Syst. Evol. Microbiol.">
        <title>The Global Catalogue of Microorganisms (GCM) 10K type strain sequencing project: providing services to taxonomists for standard genome sequencing and annotation.</title>
        <authorList>
            <consortium name="The Broad Institute Genomics Platform"/>
            <consortium name="The Broad Institute Genome Sequencing Center for Infectious Disease"/>
            <person name="Wu L."/>
            <person name="Ma J."/>
        </authorList>
    </citation>
    <scope>NUCLEOTIDE SEQUENCE [LARGE SCALE GENOMIC DNA]</scope>
    <source>
        <strain evidence="2">KCTC 52644</strain>
    </source>
</reference>
<evidence type="ECO:0000313" key="1">
    <source>
        <dbReference type="EMBL" id="MFD2910238.1"/>
    </source>
</evidence>
<accession>A0ABW5ZE55</accession>